<keyword evidence="2 3" id="KW-0802">TPR repeat</keyword>
<dbReference type="EMBL" id="AEPE02000003">
    <property type="protein sequence ID" value="EFZ37502.1"/>
    <property type="molecule type" value="Genomic_DNA"/>
</dbReference>
<dbReference type="AlphaFoldDB" id="E7RP59"/>
<organism evidence="4 5">
    <name type="scientific">Hoylesella oralis ATCC 33269</name>
    <dbReference type="NCBI Taxonomy" id="873533"/>
    <lineage>
        <taxon>Bacteria</taxon>
        <taxon>Pseudomonadati</taxon>
        <taxon>Bacteroidota</taxon>
        <taxon>Bacteroidia</taxon>
        <taxon>Bacteroidales</taxon>
        <taxon>Prevotellaceae</taxon>
        <taxon>Hoylesella</taxon>
    </lineage>
</organism>
<dbReference type="PANTHER" id="PTHR45586">
    <property type="entry name" value="TPR REPEAT-CONTAINING PROTEIN PA4667"/>
    <property type="match status" value="1"/>
</dbReference>
<proteinExistence type="predicted"/>
<dbReference type="Gene3D" id="1.25.40.10">
    <property type="entry name" value="Tetratricopeptide repeat domain"/>
    <property type="match status" value="3"/>
</dbReference>
<dbReference type="HOGENOM" id="CLU_003728_3_0_10"/>
<dbReference type="PANTHER" id="PTHR45586:SF1">
    <property type="entry name" value="LIPOPOLYSACCHARIDE ASSEMBLY PROTEIN B"/>
    <property type="match status" value="1"/>
</dbReference>
<dbReference type="InterPro" id="IPR011990">
    <property type="entry name" value="TPR-like_helical_dom_sf"/>
</dbReference>
<protein>
    <submittedName>
        <fullName evidence="4">Tetratricopeptide repeat protein</fullName>
    </submittedName>
</protein>
<sequence length="295" mass="33411">MNFFKALFGSKVETKQEKKEEENAKNFEVLKYDGVRALQSGQITYAMQCFSHALKLQEDLEIRDYYSQALIRNGDMLHAYGQLQKLAEAQPDNQQIFIRMADVAYMMEDYGSMADSCEKALLIDKDNPLVMYLYARACIGQGDSSNAIAMLTKAISLKADYGDAYLLRGETYLGLGDLDSADTDAEYLLKHAQDSEETYMLKARIEEKRANYEQSIDFYSKVIELNPFSAVAFKERSAAKRVAGDEQGAEEDIKAAEEVEAEHTSYVGTEGKENNDFNIEEKMNKAYKNNNPYGF</sequence>
<name>E7RP59_9BACT</name>
<evidence type="ECO:0000256" key="3">
    <source>
        <dbReference type="PROSITE-ProRule" id="PRU00339"/>
    </source>
</evidence>
<dbReference type="SUPFAM" id="SSF48452">
    <property type="entry name" value="TPR-like"/>
    <property type="match status" value="2"/>
</dbReference>
<reference evidence="4" key="1">
    <citation type="submission" date="2011-01" db="EMBL/GenBank/DDBJ databases">
        <authorList>
            <person name="Muzny D."/>
            <person name="Qin X."/>
            <person name="Buhay C."/>
            <person name="Dugan-Rocha S."/>
            <person name="Ding Y."/>
            <person name="Chen G."/>
            <person name="Hawes A."/>
            <person name="Holder M."/>
            <person name="Jhangiani S."/>
            <person name="Johnson A."/>
            <person name="Khan Z."/>
            <person name="Li Z."/>
            <person name="Liu W."/>
            <person name="Liu X."/>
            <person name="Perez L."/>
            <person name="Shen H."/>
            <person name="Wang Q."/>
            <person name="Watt J."/>
            <person name="Xi L."/>
            <person name="Xin Y."/>
            <person name="Zhou J."/>
            <person name="Deng J."/>
            <person name="Jiang H."/>
            <person name="Liu Y."/>
            <person name="Qu J."/>
            <person name="Song X.-Z."/>
            <person name="Zhang L."/>
            <person name="Villasana D."/>
            <person name="Johnson A."/>
            <person name="Liu J."/>
            <person name="Liyanage D."/>
            <person name="Lorensuhewa L."/>
            <person name="Robinson T."/>
            <person name="Song A."/>
            <person name="Song B.-B."/>
            <person name="Dinh H."/>
            <person name="Thornton R."/>
            <person name="Coyle M."/>
            <person name="Francisco L."/>
            <person name="Jackson L."/>
            <person name="Javaid M."/>
            <person name="Korchina V."/>
            <person name="Kovar C."/>
            <person name="Mata R."/>
            <person name="Mathew T."/>
            <person name="Ngo R."/>
            <person name="Nguyen L."/>
            <person name="Nguyen N."/>
            <person name="Okwuonu G."/>
            <person name="Ongeri F."/>
            <person name="Pham C."/>
            <person name="Simmons D."/>
            <person name="Wilczek-Boney K."/>
            <person name="Hale W."/>
            <person name="Jakkamsetti A."/>
            <person name="Pham P."/>
            <person name="Ruth R."/>
            <person name="San Lucas F."/>
            <person name="Warren J."/>
            <person name="Zhang J."/>
            <person name="Zhao Z."/>
            <person name="Zhou C."/>
            <person name="Zhu D."/>
            <person name="Lee S."/>
            <person name="Bess C."/>
            <person name="Blankenburg K."/>
            <person name="Forbes L."/>
            <person name="Fu Q."/>
            <person name="Gubbala S."/>
            <person name="Hirani K."/>
            <person name="Jayaseelan J.C."/>
            <person name="Lara F."/>
            <person name="Munidasa M."/>
            <person name="Palculict T."/>
            <person name="Patil S."/>
            <person name="Pu L.-L."/>
            <person name="Saada N."/>
            <person name="Tang L."/>
            <person name="Weissenberger G."/>
            <person name="Zhu Y."/>
            <person name="Hemphill L."/>
            <person name="Shang Y."/>
            <person name="Youmans B."/>
            <person name="Ayvaz T."/>
            <person name="Ross M."/>
            <person name="Santibanez J."/>
            <person name="Aqrawi P."/>
            <person name="Gross S."/>
            <person name="Joshi V."/>
            <person name="Fowler G."/>
            <person name="Nazareth L."/>
            <person name="Reid J."/>
            <person name="Worley K."/>
            <person name="Petrosino J."/>
            <person name="Highlander S."/>
            <person name="Gibbs R."/>
        </authorList>
    </citation>
    <scope>NUCLEOTIDE SEQUENCE [LARGE SCALE GENOMIC DNA]</scope>
    <source>
        <strain evidence="4">ATCC 33269</strain>
    </source>
</reference>
<dbReference type="InterPro" id="IPR051012">
    <property type="entry name" value="CellSynth/LPSAsmb/PSIAsmb"/>
</dbReference>
<dbReference type="eggNOG" id="COG0457">
    <property type="taxonomic scope" value="Bacteria"/>
</dbReference>
<dbReference type="STRING" id="28134.SAMN05444288_1790"/>
<keyword evidence="5" id="KW-1185">Reference proteome</keyword>
<evidence type="ECO:0000313" key="4">
    <source>
        <dbReference type="EMBL" id="EFZ37502.1"/>
    </source>
</evidence>
<dbReference type="Pfam" id="PF14559">
    <property type="entry name" value="TPR_19"/>
    <property type="match status" value="1"/>
</dbReference>
<dbReference type="InterPro" id="IPR019734">
    <property type="entry name" value="TPR_rpt"/>
</dbReference>
<keyword evidence="1" id="KW-0677">Repeat</keyword>
<dbReference type="RefSeq" id="WP_004368185.1">
    <property type="nucleotide sequence ID" value="NZ_GL833116.1"/>
</dbReference>
<evidence type="ECO:0000256" key="2">
    <source>
        <dbReference type="ARBA" id="ARBA00022803"/>
    </source>
</evidence>
<evidence type="ECO:0000313" key="5">
    <source>
        <dbReference type="Proteomes" id="UP000005580"/>
    </source>
</evidence>
<gene>
    <name evidence="4" type="ORF">HMPREF0663_10960</name>
</gene>
<dbReference type="SMART" id="SM00028">
    <property type="entry name" value="TPR"/>
    <property type="match status" value="6"/>
</dbReference>
<feature type="repeat" description="TPR" evidence="3">
    <location>
        <begin position="196"/>
        <end position="229"/>
    </location>
</feature>
<accession>E7RP59</accession>
<dbReference type="Proteomes" id="UP000005580">
    <property type="component" value="Unassembled WGS sequence"/>
</dbReference>
<comment type="caution">
    <text evidence="4">The sequence shown here is derived from an EMBL/GenBank/DDBJ whole genome shotgun (WGS) entry which is preliminary data.</text>
</comment>
<dbReference type="PROSITE" id="PS50005">
    <property type="entry name" value="TPR"/>
    <property type="match status" value="1"/>
</dbReference>
<evidence type="ECO:0000256" key="1">
    <source>
        <dbReference type="ARBA" id="ARBA00022737"/>
    </source>
</evidence>